<name>A0A1G4IXK4_9SACH</name>
<keyword evidence="1" id="KW-0175">Coiled coil</keyword>
<feature type="region of interest" description="Disordered" evidence="2">
    <location>
        <begin position="139"/>
        <end position="189"/>
    </location>
</feature>
<feature type="compositionally biased region" description="Basic and acidic residues" evidence="2">
    <location>
        <begin position="142"/>
        <end position="162"/>
    </location>
</feature>
<sequence>MSWRLKVHAPRKEIQAGFNLMVGNDIDSRSHVEAAYNGFEQLMKLESNVSQDDLELTLHSLLTQGDGQNDTSDPLHSAIEKAISEMELPEVIVSPEEWSPTEDESDGKGEDTTHGIGAAASLHLTVDNILADHLLQGLGTRDSQKRSHEEILENQAKDRAHLDNIPADEQTGSKSTAYETLSPASLSPISDSETLQYKHRKQHSAGFKKPALTATSNATTLTQRIHSPVEPPAKLTNEFTMAQVADVKKRIISTHKLLLNFNFLKDGYARTTVELKKALLRLKQSEIHRAQLLQENEQLKRLVIEQNEKLKAQNIAG</sequence>
<evidence type="ECO:0000256" key="2">
    <source>
        <dbReference type="SAM" id="MobiDB-lite"/>
    </source>
</evidence>
<dbReference type="Proteomes" id="UP000190274">
    <property type="component" value="Chromosome C"/>
</dbReference>
<reference evidence="4" key="1">
    <citation type="submission" date="2016-03" db="EMBL/GenBank/DDBJ databases">
        <authorList>
            <person name="Devillers H."/>
        </authorList>
    </citation>
    <scope>NUCLEOTIDE SEQUENCE [LARGE SCALE GENOMIC DNA]</scope>
</reference>
<dbReference type="EMBL" id="LT598459">
    <property type="protein sequence ID" value="SCU81803.1"/>
    <property type="molecule type" value="Genomic_DNA"/>
</dbReference>
<feature type="compositionally biased region" description="Polar residues" evidence="2">
    <location>
        <begin position="170"/>
        <end position="189"/>
    </location>
</feature>
<protein>
    <submittedName>
        <fullName evidence="3">LADA_0C01156g1_1</fullName>
    </submittedName>
</protein>
<feature type="region of interest" description="Disordered" evidence="2">
    <location>
        <begin position="89"/>
        <end position="114"/>
    </location>
</feature>
<feature type="coiled-coil region" evidence="1">
    <location>
        <begin position="275"/>
        <end position="316"/>
    </location>
</feature>
<keyword evidence="4" id="KW-1185">Reference proteome</keyword>
<organism evidence="3 4">
    <name type="scientific">Lachancea dasiensis</name>
    <dbReference type="NCBI Taxonomy" id="1072105"/>
    <lineage>
        <taxon>Eukaryota</taxon>
        <taxon>Fungi</taxon>
        <taxon>Dikarya</taxon>
        <taxon>Ascomycota</taxon>
        <taxon>Saccharomycotina</taxon>
        <taxon>Saccharomycetes</taxon>
        <taxon>Saccharomycetales</taxon>
        <taxon>Saccharomycetaceae</taxon>
        <taxon>Lachancea</taxon>
    </lineage>
</organism>
<evidence type="ECO:0000256" key="1">
    <source>
        <dbReference type="SAM" id="Coils"/>
    </source>
</evidence>
<dbReference type="STRING" id="1266660.A0A1G4IXK4"/>
<evidence type="ECO:0000313" key="3">
    <source>
        <dbReference type="EMBL" id="SCU81803.1"/>
    </source>
</evidence>
<accession>A0A1G4IXK4</accession>
<dbReference type="OrthoDB" id="4070577at2759"/>
<dbReference type="AlphaFoldDB" id="A0A1G4IXK4"/>
<proteinExistence type="predicted"/>
<gene>
    <name evidence="3" type="ORF">LADA_0C01156G</name>
</gene>
<evidence type="ECO:0000313" key="4">
    <source>
        <dbReference type="Proteomes" id="UP000190274"/>
    </source>
</evidence>